<dbReference type="Gene3D" id="3.40.50.1820">
    <property type="entry name" value="alpha/beta hydrolase"/>
    <property type="match status" value="1"/>
</dbReference>
<gene>
    <name evidence="2" type="ORF">FIL70_18135</name>
</gene>
<reference evidence="2 3" key="1">
    <citation type="submission" date="2019-06" db="EMBL/GenBank/DDBJ databases">
        <title>Genome organization and adaptive potential of archetypical organophosphate degarding Sphingobium fuliginis ATCC 27551.</title>
        <authorList>
            <person name="Sarwar A."/>
            <person name="Parthasarathy S."/>
            <person name="Singh C."/>
            <person name="Siddavattam D."/>
        </authorList>
    </citation>
    <scope>NUCLEOTIDE SEQUENCE [LARGE SCALE GENOMIC DNA]</scope>
    <source>
        <strain evidence="2 3">ATCC 27551</strain>
    </source>
</reference>
<dbReference type="InterPro" id="IPR010333">
    <property type="entry name" value="VirJ"/>
</dbReference>
<dbReference type="SUPFAM" id="SSF53474">
    <property type="entry name" value="alpha/beta-Hydrolases"/>
    <property type="match status" value="1"/>
</dbReference>
<dbReference type="RefSeq" id="WP_137709444.1">
    <property type="nucleotide sequence ID" value="NZ_CP041016.1"/>
</dbReference>
<dbReference type="InterPro" id="IPR029058">
    <property type="entry name" value="AB_hydrolase_fold"/>
</dbReference>
<name>A0A5B8CIL0_SPHSA</name>
<dbReference type="Pfam" id="PF06057">
    <property type="entry name" value="VirJ"/>
    <property type="match status" value="1"/>
</dbReference>
<accession>A0A5B8CIL0</accession>
<dbReference type="EMBL" id="CP041016">
    <property type="protein sequence ID" value="QDC38879.1"/>
    <property type="molecule type" value="Genomic_DNA"/>
</dbReference>
<dbReference type="KEGG" id="sufl:FIL70_18135"/>
<feature type="domain" description="Bacterial virulence" evidence="1">
    <location>
        <begin position="61"/>
        <end position="245"/>
    </location>
</feature>
<sequence length="264" mass="27796">MLKQVQHDGRRRASRRLRTTLILAFLAALSAGAAGYCHYLGYPNGRIFTPVPAAAPREDGTVAVFFSGDMGFNAGMGPVIAHHMAQGGVPVLGVNSLAAFARRQSPEESGRLVETAARRALAQPGARRLVLAGQSFGANMLLAGLERLPPSLRARVAMVALIVPADTMLFRATPGGLFDFGDDGPAAPAARALDWAPVLCIHGVKESGSLCPGWRQPNVRVVGLPGGHFLEDDSERMAKTLLRALPDPAPNIAKNSDSAEPPAI</sequence>
<evidence type="ECO:0000313" key="3">
    <source>
        <dbReference type="Proteomes" id="UP000311469"/>
    </source>
</evidence>
<dbReference type="AlphaFoldDB" id="A0A5B8CIL0"/>
<protein>
    <submittedName>
        <fullName evidence="2">Type IV secretion system protein VirJ</fullName>
    </submittedName>
</protein>
<evidence type="ECO:0000259" key="1">
    <source>
        <dbReference type="Pfam" id="PF06057"/>
    </source>
</evidence>
<proteinExistence type="predicted"/>
<dbReference type="Proteomes" id="UP000311469">
    <property type="component" value="Chromosome cSF1"/>
</dbReference>
<organism evidence="2 3">
    <name type="scientific">Sphingobium fuliginis ATCC 27551</name>
    <dbReference type="NCBI Taxonomy" id="1208342"/>
    <lineage>
        <taxon>Bacteria</taxon>
        <taxon>Pseudomonadati</taxon>
        <taxon>Pseudomonadota</taxon>
        <taxon>Alphaproteobacteria</taxon>
        <taxon>Sphingomonadales</taxon>
        <taxon>Sphingomonadaceae</taxon>
        <taxon>Sphingobium</taxon>
    </lineage>
</organism>
<evidence type="ECO:0000313" key="2">
    <source>
        <dbReference type="EMBL" id="QDC38879.1"/>
    </source>
</evidence>